<sequence length="476" mass="50338">MSKSSVFYDKFERHSHGEGLKGHATHYCPGCGHGLAHKFLAEAIDELGIQDRTVAISPVGCSVFLYYYFDVGNSQAAHGRAPVVALGHKFANPDSVVVSYQGDGDLASIGLAETVATAQLGAPITIIFINNAIYGMTGGQMAPTTLMGQPTATSPAGRNEYMGQPMKMAELIAGLDGPVYVERVALFDAKNRIKAKKAILKGLKNQVEGRGYSFIEVLAECPTHLKMTPEETEKWVKETMEPIFPLGVKKDLTVDPWFKRNPPSFSGEKLLALAGATSEHPERSCKGFPKHLAPHDISLKLAGSGGDGAQTAAMLIARAAINEGFDATHIPSYGPESRGGTSYADVHVAEEEVLNPGSPTPDILIAFNAPSLAKFGPTVKKGGTVIYDSSVVADAPSLDPSVKMVPVPFTGIATDLGKAVVKNIVALGALQAATGIFPKETLLTAIRVALKDKCALIPLNEEAFAWGIKSVESLAG</sequence>
<evidence type="ECO:0000256" key="1">
    <source>
        <dbReference type="ARBA" id="ARBA00023002"/>
    </source>
</evidence>
<comment type="caution">
    <text evidence="4">The sequence shown here is derived from an EMBL/GenBank/DDBJ whole genome shotgun (WGS) entry which is preliminary data.</text>
</comment>
<dbReference type="Proteomes" id="UP001165089">
    <property type="component" value="Unassembled WGS sequence"/>
</dbReference>
<reference evidence="4 5" key="1">
    <citation type="journal article" date="2023" name="Antonie Van Leeuwenhoek">
        <title>Mesoterricola silvestris gen. nov., sp. nov., Mesoterricola sediminis sp. nov., Geothrix oryzae sp. nov., Geothrix edaphica sp. nov., Geothrix rubra sp. nov., and Geothrix limicola sp. nov., six novel members of Acidobacteriota isolated from soils.</title>
        <authorList>
            <person name="Itoh H."/>
            <person name="Sugisawa Y."/>
            <person name="Mise K."/>
            <person name="Xu Z."/>
            <person name="Kuniyasu M."/>
            <person name="Ushijima N."/>
            <person name="Kawano K."/>
            <person name="Kobayashi E."/>
            <person name="Shiratori Y."/>
            <person name="Masuda Y."/>
            <person name="Senoo K."/>
        </authorList>
    </citation>
    <scope>NUCLEOTIDE SEQUENCE [LARGE SCALE GENOMIC DNA]</scope>
    <source>
        <strain evidence="4 5">Red803</strain>
    </source>
</reference>
<proteinExistence type="predicted"/>
<dbReference type="Pfam" id="PF02775">
    <property type="entry name" value="TPP_enzyme_C"/>
    <property type="match status" value="1"/>
</dbReference>
<dbReference type="InterPro" id="IPR011766">
    <property type="entry name" value="TPP_enzyme_TPP-bd"/>
</dbReference>
<dbReference type="InterPro" id="IPR002869">
    <property type="entry name" value="Pyrv_flavodox_OxRed_cen"/>
</dbReference>
<feature type="domain" description="Thiamine pyrophosphate enzyme TPP-binding" evidence="3">
    <location>
        <begin position="72"/>
        <end position="217"/>
    </location>
</feature>
<organism evidence="4 5">
    <name type="scientific">Geothrix rubra</name>
    <dbReference type="NCBI Taxonomy" id="2927977"/>
    <lineage>
        <taxon>Bacteria</taxon>
        <taxon>Pseudomonadati</taxon>
        <taxon>Acidobacteriota</taxon>
        <taxon>Holophagae</taxon>
        <taxon>Holophagales</taxon>
        <taxon>Holophagaceae</taxon>
        <taxon>Geothrix</taxon>
    </lineage>
</organism>
<dbReference type="InterPro" id="IPR051457">
    <property type="entry name" value="2-oxoacid:Fd_oxidoreductase"/>
</dbReference>
<dbReference type="Pfam" id="PF01558">
    <property type="entry name" value="POR"/>
    <property type="match status" value="1"/>
</dbReference>
<protein>
    <submittedName>
        <fullName evidence="4">Ketoisovalerate oxidoreductase</fullName>
    </submittedName>
</protein>
<dbReference type="SUPFAM" id="SSF53323">
    <property type="entry name" value="Pyruvate-ferredoxin oxidoreductase, PFOR, domain III"/>
    <property type="match status" value="1"/>
</dbReference>
<dbReference type="EMBL" id="BSDD01000001">
    <property type="protein sequence ID" value="GLH68627.1"/>
    <property type="molecule type" value="Genomic_DNA"/>
</dbReference>
<dbReference type="InterPro" id="IPR029061">
    <property type="entry name" value="THDP-binding"/>
</dbReference>
<name>A0ABQ5Q1W9_9BACT</name>
<dbReference type="SUPFAM" id="SSF52518">
    <property type="entry name" value="Thiamin diphosphate-binding fold (THDP-binding)"/>
    <property type="match status" value="1"/>
</dbReference>
<gene>
    <name evidence="4" type="ORF">GETHPA_01600</name>
</gene>
<evidence type="ECO:0000259" key="3">
    <source>
        <dbReference type="Pfam" id="PF02775"/>
    </source>
</evidence>
<keyword evidence="1" id="KW-0560">Oxidoreductase</keyword>
<dbReference type="RefSeq" id="WP_285722162.1">
    <property type="nucleotide sequence ID" value="NZ_BSDD01000001.1"/>
</dbReference>
<dbReference type="InterPro" id="IPR019752">
    <property type="entry name" value="Pyrv/ketoisovalerate_OxRed_cat"/>
</dbReference>
<evidence type="ECO:0000313" key="4">
    <source>
        <dbReference type="EMBL" id="GLH68627.1"/>
    </source>
</evidence>
<dbReference type="PANTHER" id="PTHR48084">
    <property type="entry name" value="2-OXOGLUTARATE OXIDOREDUCTASE SUBUNIT KORB-RELATED"/>
    <property type="match status" value="1"/>
</dbReference>
<feature type="domain" description="Pyruvate/ketoisovalerate oxidoreductase catalytic" evidence="2">
    <location>
        <begin position="305"/>
        <end position="467"/>
    </location>
</feature>
<dbReference type="Gene3D" id="3.40.50.970">
    <property type="match status" value="1"/>
</dbReference>
<dbReference type="Gene3D" id="3.40.920.10">
    <property type="entry name" value="Pyruvate-ferredoxin oxidoreductase, PFOR, domain III"/>
    <property type="match status" value="1"/>
</dbReference>
<evidence type="ECO:0000259" key="2">
    <source>
        <dbReference type="Pfam" id="PF01558"/>
    </source>
</evidence>
<accession>A0ABQ5Q1W9</accession>
<dbReference type="PANTHER" id="PTHR48084:SF3">
    <property type="entry name" value="SUBUNIT OF PYRUVATE:FLAVODOXIN OXIDOREDUCTASE"/>
    <property type="match status" value="1"/>
</dbReference>
<evidence type="ECO:0000313" key="5">
    <source>
        <dbReference type="Proteomes" id="UP001165089"/>
    </source>
</evidence>
<keyword evidence="5" id="KW-1185">Reference proteome</keyword>